<dbReference type="PANTHER" id="PTHR27005">
    <property type="entry name" value="WALL-ASSOCIATED RECEPTOR KINASE-LIKE 21"/>
    <property type="match status" value="1"/>
</dbReference>
<dbReference type="InterPro" id="IPR011009">
    <property type="entry name" value="Kinase-like_dom_sf"/>
</dbReference>
<evidence type="ECO:0000256" key="2">
    <source>
        <dbReference type="ARBA" id="ARBA00022840"/>
    </source>
</evidence>
<dbReference type="Gene3D" id="1.10.510.10">
    <property type="entry name" value="Transferase(Phosphotransferase) domain 1"/>
    <property type="match status" value="1"/>
</dbReference>
<dbReference type="GO" id="GO:0007166">
    <property type="term" value="P:cell surface receptor signaling pathway"/>
    <property type="evidence" value="ECO:0007669"/>
    <property type="project" value="InterPro"/>
</dbReference>
<name>A0AA88EFL6_FICCA</name>
<reference evidence="4" key="1">
    <citation type="submission" date="2023-07" db="EMBL/GenBank/DDBJ databases">
        <title>draft genome sequence of fig (Ficus carica).</title>
        <authorList>
            <person name="Takahashi T."/>
            <person name="Nishimura K."/>
        </authorList>
    </citation>
    <scope>NUCLEOTIDE SEQUENCE</scope>
</reference>
<keyword evidence="2" id="KW-0067">ATP-binding</keyword>
<gene>
    <name evidence="4" type="ORF">TIFTF001_053106</name>
</gene>
<dbReference type="Pfam" id="PF07714">
    <property type="entry name" value="PK_Tyr_Ser-Thr"/>
    <property type="match status" value="1"/>
</dbReference>
<dbReference type="InterPro" id="IPR000719">
    <property type="entry name" value="Prot_kinase_dom"/>
</dbReference>
<dbReference type="InterPro" id="IPR001245">
    <property type="entry name" value="Ser-Thr/Tyr_kinase_cat_dom"/>
</dbReference>
<keyword evidence="1" id="KW-0547">Nucleotide-binding</keyword>
<dbReference type="SUPFAM" id="SSF56112">
    <property type="entry name" value="Protein kinase-like (PK-like)"/>
    <property type="match status" value="1"/>
</dbReference>
<dbReference type="GO" id="GO:0005524">
    <property type="term" value="F:ATP binding"/>
    <property type="evidence" value="ECO:0007669"/>
    <property type="project" value="UniProtKB-KW"/>
</dbReference>
<dbReference type="GO" id="GO:0005886">
    <property type="term" value="C:plasma membrane"/>
    <property type="evidence" value="ECO:0007669"/>
    <property type="project" value="TreeGrafter"/>
</dbReference>
<protein>
    <recommendedName>
        <fullName evidence="3">Protein kinase domain-containing protein</fullName>
    </recommendedName>
</protein>
<dbReference type="AlphaFoldDB" id="A0AA88EFL6"/>
<dbReference type="InterPro" id="IPR045274">
    <property type="entry name" value="WAK-like"/>
</dbReference>
<keyword evidence="5" id="KW-1185">Reference proteome</keyword>
<sequence>MSTQMSSHKNVLKLLGCCLEFHVPLLVYEYVEHGTFDDHRGIHSLLWKIRLKVAIGIANAITYLHTSFPRPTICRELTLSSMFLDKDFVPKLCNFALSLSIPEGKTHATGTSVHGTASG</sequence>
<evidence type="ECO:0000313" key="5">
    <source>
        <dbReference type="Proteomes" id="UP001187192"/>
    </source>
</evidence>
<dbReference type="Proteomes" id="UP001187192">
    <property type="component" value="Unassembled WGS sequence"/>
</dbReference>
<proteinExistence type="predicted"/>
<evidence type="ECO:0000256" key="1">
    <source>
        <dbReference type="ARBA" id="ARBA00022741"/>
    </source>
</evidence>
<dbReference type="GO" id="GO:0004674">
    <property type="term" value="F:protein serine/threonine kinase activity"/>
    <property type="evidence" value="ECO:0007669"/>
    <property type="project" value="TreeGrafter"/>
</dbReference>
<evidence type="ECO:0000259" key="3">
    <source>
        <dbReference type="PROSITE" id="PS50011"/>
    </source>
</evidence>
<accession>A0AA88EFL6</accession>
<organism evidence="4 5">
    <name type="scientific">Ficus carica</name>
    <name type="common">Common fig</name>
    <dbReference type="NCBI Taxonomy" id="3494"/>
    <lineage>
        <taxon>Eukaryota</taxon>
        <taxon>Viridiplantae</taxon>
        <taxon>Streptophyta</taxon>
        <taxon>Embryophyta</taxon>
        <taxon>Tracheophyta</taxon>
        <taxon>Spermatophyta</taxon>
        <taxon>Magnoliopsida</taxon>
        <taxon>eudicotyledons</taxon>
        <taxon>Gunneridae</taxon>
        <taxon>Pentapetalae</taxon>
        <taxon>rosids</taxon>
        <taxon>fabids</taxon>
        <taxon>Rosales</taxon>
        <taxon>Moraceae</taxon>
        <taxon>Ficeae</taxon>
        <taxon>Ficus</taxon>
    </lineage>
</organism>
<evidence type="ECO:0000313" key="4">
    <source>
        <dbReference type="EMBL" id="GMN74034.1"/>
    </source>
</evidence>
<comment type="caution">
    <text evidence="4">The sequence shown here is derived from an EMBL/GenBank/DDBJ whole genome shotgun (WGS) entry which is preliminary data.</text>
</comment>
<feature type="domain" description="Protein kinase" evidence="3">
    <location>
        <begin position="1"/>
        <end position="119"/>
    </location>
</feature>
<dbReference type="PROSITE" id="PS50011">
    <property type="entry name" value="PROTEIN_KINASE_DOM"/>
    <property type="match status" value="1"/>
</dbReference>
<dbReference type="EMBL" id="BTGU01012106">
    <property type="protein sequence ID" value="GMN74034.1"/>
    <property type="molecule type" value="Genomic_DNA"/>
</dbReference>
<dbReference type="PANTHER" id="PTHR27005:SF466">
    <property type="entry name" value="NON-FUNCTIONAL PSEUDOKINASE ZED1-LIKE"/>
    <property type="match status" value="1"/>
</dbReference>